<reference evidence="11 12" key="1">
    <citation type="journal article" date="2021" name="Cell">
        <title>Tracing the genetic footprints of vertebrate landing in non-teleost ray-finned fishes.</title>
        <authorList>
            <person name="Bi X."/>
            <person name="Wang K."/>
            <person name="Yang L."/>
            <person name="Pan H."/>
            <person name="Jiang H."/>
            <person name="Wei Q."/>
            <person name="Fang M."/>
            <person name="Yu H."/>
            <person name="Zhu C."/>
            <person name="Cai Y."/>
            <person name="He Y."/>
            <person name="Gan X."/>
            <person name="Zeng H."/>
            <person name="Yu D."/>
            <person name="Zhu Y."/>
            <person name="Jiang H."/>
            <person name="Qiu Q."/>
            <person name="Yang H."/>
            <person name="Zhang Y.E."/>
            <person name="Wang W."/>
            <person name="Zhu M."/>
            <person name="He S."/>
            <person name="Zhang G."/>
        </authorList>
    </citation>
    <scope>NUCLEOTIDE SEQUENCE [LARGE SCALE GENOMIC DNA]</scope>
    <source>
        <strain evidence="11">Bchr_013</strain>
    </source>
</reference>
<dbReference type="GO" id="GO:0005763">
    <property type="term" value="C:mitochondrial small ribosomal subunit"/>
    <property type="evidence" value="ECO:0007669"/>
    <property type="project" value="UniProtKB-ARBA"/>
</dbReference>
<evidence type="ECO:0000313" key="11">
    <source>
        <dbReference type="EMBL" id="KAG2469034.1"/>
    </source>
</evidence>
<dbReference type="InterPro" id="IPR001648">
    <property type="entry name" value="Ribosomal_bS18"/>
</dbReference>
<comment type="subcellular location">
    <subcellularLocation>
        <location evidence="1">Mitochondrion</location>
    </subcellularLocation>
</comment>
<evidence type="ECO:0000256" key="5">
    <source>
        <dbReference type="ARBA" id="ARBA00022980"/>
    </source>
</evidence>
<dbReference type="PANTHER" id="PTHR13329">
    <property type="entry name" value="MITOCHONDRIAL RIBOSOMAL PROTEIN S18B"/>
    <property type="match status" value="1"/>
</dbReference>
<dbReference type="EMBL" id="JAATIS010000220">
    <property type="protein sequence ID" value="KAG2469034.1"/>
    <property type="molecule type" value="Genomic_DNA"/>
</dbReference>
<keyword evidence="3" id="KW-0597">Phosphoprotein</keyword>
<dbReference type="Gene3D" id="4.10.640.10">
    <property type="entry name" value="Ribosomal protein S18"/>
    <property type="match status" value="1"/>
</dbReference>
<gene>
    <name evidence="11" type="primary">Mrps18b</name>
    <name evidence="11" type="ORF">GTO96_0004934</name>
</gene>
<feature type="non-terminal residue" evidence="11">
    <location>
        <position position="241"/>
    </location>
</feature>
<evidence type="ECO:0000256" key="2">
    <source>
        <dbReference type="ARBA" id="ARBA00006136"/>
    </source>
</evidence>
<keyword evidence="4" id="KW-0809">Transit peptide</keyword>
<dbReference type="RefSeq" id="XP_039625933.1">
    <property type="nucleotide sequence ID" value="XM_039769999.1"/>
</dbReference>
<evidence type="ECO:0000256" key="10">
    <source>
        <dbReference type="ARBA" id="ARBA00035515"/>
    </source>
</evidence>
<evidence type="ECO:0000256" key="9">
    <source>
        <dbReference type="ARBA" id="ARBA00035130"/>
    </source>
</evidence>
<dbReference type="AlphaFoldDB" id="A0A8X8BW86"/>
<keyword evidence="7" id="KW-0687">Ribonucleoprotein</keyword>
<comment type="similarity">
    <text evidence="2">Belongs to the bacterial ribosomal protein bS18 family. Mitochondrion-specific ribosomal protein mS40 subfamily.</text>
</comment>
<keyword evidence="12" id="KW-1185">Reference proteome</keyword>
<keyword evidence="5" id="KW-0689">Ribosomal protein</keyword>
<evidence type="ECO:0000256" key="6">
    <source>
        <dbReference type="ARBA" id="ARBA00023128"/>
    </source>
</evidence>
<evidence type="ECO:0000256" key="1">
    <source>
        <dbReference type="ARBA" id="ARBA00004173"/>
    </source>
</evidence>
<dbReference type="GO" id="GO:0032543">
    <property type="term" value="P:mitochondrial translation"/>
    <property type="evidence" value="ECO:0007669"/>
    <property type="project" value="InterPro"/>
</dbReference>
<evidence type="ECO:0000313" key="12">
    <source>
        <dbReference type="Proteomes" id="UP000886611"/>
    </source>
</evidence>
<evidence type="ECO:0000256" key="8">
    <source>
        <dbReference type="ARBA" id="ARBA00032055"/>
    </source>
</evidence>
<proteinExistence type="inferred from homology"/>
<comment type="caution">
    <text evidence="11">The sequence shown here is derived from an EMBL/GenBank/DDBJ whole genome shotgun (WGS) entry which is preliminary data.</text>
</comment>
<evidence type="ECO:0000256" key="7">
    <source>
        <dbReference type="ARBA" id="ARBA00023274"/>
    </source>
</evidence>
<protein>
    <recommendedName>
        <fullName evidence="9">Small ribosomal subunit protein mS40</fullName>
    </recommendedName>
    <alternativeName>
        <fullName evidence="8">28S ribosomal protein S18-2, mitochondrial</fullName>
    </alternativeName>
    <alternativeName>
        <fullName evidence="10">28S ribosomal protein S18b, mitochondrial</fullName>
    </alternativeName>
</protein>
<dbReference type="InterPro" id="IPR040054">
    <property type="entry name" value="MRPS18B"/>
</dbReference>
<dbReference type="GO" id="GO:0003735">
    <property type="term" value="F:structural constituent of ribosome"/>
    <property type="evidence" value="ECO:0007669"/>
    <property type="project" value="InterPro"/>
</dbReference>
<evidence type="ECO:0000256" key="4">
    <source>
        <dbReference type="ARBA" id="ARBA00022946"/>
    </source>
</evidence>
<dbReference type="OrthoDB" id="21463at2759"/>
<feature type="non-terminal residue" evidence="11">
    <location>
        <position position="1"/>
    </location>
</feature>
<organism evidence="11 12">
    <name type="scientific">Polypterus senegalus</name>
    <name type="common">Senegal bichir</name>
    <dbReference type="NCBI Taxonomy" id="55291"/>
    <lineage>
        <taxon>Eukaryota</taxon>
        <taxon>Metazoa</taxon>
        <taxon>Chordata</taxon>
        <taxon>Craniata</taxon>
        <taxon>Vertebrata</taxon>
        <taxon>Euteleostomi</taxon>
        <taxon>Actinopterygii</taxon>
        <taxon>Polypteriformes</taxon>
        <taxon>Polypteridae</taxon>
        <taxon>Polypterus</taxon>
    </lineage>
</organism>
<dbReference type="Pfam" id="PF01084">
    <property type="entry name" value="Ribosomal_S18"/>
    <property type="match status" value="1"/>
</dbReference>
<dbReference type="FunFam" id="4.10.640.10:FF:000008">
    <property type="entry name" value="28S ribosomal protein S18b, mitochondrial"/>
    <property type="match status" value="1"/>
</dbReference>
<keyword evidence="6" id="KW-0496">Mitochondrion</keyword>
<dbReference type="SUPFAM" id="SSF46911">
    <property type="entry name" value="Ribosomal protein S18"/>
    <property type="match status" value="1"/>
</dbReference>
<dbReference type="Proteomes" id="UP000886611">
    <property type="component" value="Unassembled WGS sequence"/>
</dbReference>
<dbReference type="PANTHER" id="PTHR13329:SF2">
    <property type="entry name" value="SMALL RIBOSOMAL SUBUNIT PROTEIN MS40"/>
    <property type="match status" value="1"/>
</dbReference>
<accession>A0A8X8BW86</accession>
<evidence type="ECO:0000256" key="3">
    <source>
        <dbReference type="ARBA" id="ARBA00022553"/>
    </source>
</evidence>
<sequence length="241" mass="28186">MAARLHSVLRLGSTVSSGVLFTIFRAEQLPFQTWHKNLHLVKPISSLFCTSANKNPFDNTERYKEKPWEYFESEEYIEKYGNRPIWADYRRNHKGGIPPQKTRKTCIRGNKISGNPCPVCRDKNIIMDYRNIKLLDQFISSHTGVIHDATKTGLCRKQQKSLVKEIEKARGHGLIPYRVPFVEFRIENYTNLHSAVNKTPSAPGVNENTSWYFWYDWNEPPEKEIAKLHKIYHKYVKETSN</sequence>
<dbReference type="GeneID" id="120539671"/>
<dbReference type="InterPro" id="IPR036870">
    <property type="entry name" value="Ribosomal_bS18_sf"/>
</dbReference>
<name>A0A8X8BW86_POLSE</name>